<evidence type="ECO:0000256" key="4">
    <source>
        <dbReference type="ARBA" id="ARBA00022692"/>
    </source>
</evidence>
<dbReference type="Pfam" id="PF00528">
    <property type="entry name" value="BPD_transp_1"/>
    <property type="match status" value="1"/>
</dbReference>
<evidence type="ECO:0000256" key="1">
    <source>
        <dbReference type="ARBA" id="ARBA00004651"/>
    </source>
</evidence>
<name>A0A6I4P1D1_9MICO</name>
<keyword evidence="6 7" id="KW-0472">Membrane</keyword>
<dbReference type="InterPro" id="IPR035906">
    <property type="entry name" value="MetI-like_sf"/>
</dbReference>
<keyword evidence="5 7" id="KW-1133">Transmembrane helix</keyword>
<evidence type="ECO:0000256" key="7">
    <source>
        <dbReference type="RuleBase" id="RU363032"/>
    </source>
</evidence>
<protein>
    <submittedName>
        <fullName evidence="10">ABC transporter permease subunit</fullName>
    </submittedName>
</protein>
<evidence type="ECO:0000256" key="5">
    <source>
        <dbReference type="ARBA" id="ARBA00022989"/>
    </source>
</evidence>
<accession>A0A6I4P1D1</accession>
<comment type="caution">
    <text evidence="10">The sequence shown here is derived from an EMBL/GenBank/DDBJ whole genome shotgun (WGS) entry which is preliminary data.</text>
</comment>
<dbReference type="PANTHER" id="PTHR43005">
    <property type="entry name" value="BLR7065 PROTEIN"/>
    <property type="match status" value="1"/>
</dbReference>
<evidence type="ECO:0000259" key="9">
    <source>
        <dbReference type="PROSITE" id="PS50928"/>
    </source>
</evidence>
<dbReference type="EMBL" id="WSTA01000056">
    <property type="protein sequence ID" value="MWB99342.1"/>
    <property type="molecule type" value="Genomic_DNA"/>
</dbReference>
<feature type="transmembrane region" description="Helical" evidence="7">
    <location>
        <begin position="98"/>
        <end position="124"/>
    </location>
</feature>
<keyword evidence="2 7" id="KW-0813">Transport</keyword>
<evidence type="ECO:0000313" key="10">
    <source>
        <dbReference type="EMBL" id="MWB99342.1"/>
    </source>
</evidence>
<dbReference type="CDD" id="cd06261">
    <property type="entry name" value="TM_PBP2"/>
    <property type="match status" value="1"/>
</dbReference>
<feature type="transmembrane region" description="Helical" evidence="7">
    <location>
        <begin position="241"/>
        <end position="258"/>
    </location>
</feature>
<dbReference type="PANTHER" id="PTHR43005:SF1">
    <property type="entry name" value="SPERMIDINE_PUTRESCINE TRANSPORT SYSTEM PERMEASE PROTEIN"/>
    <property type="match status" value="1"/>
</dbReference>
<reference evidence="10 11" key="1">
    <citation type="submission" date="2019-12" db="EMBL/GenBank/DDBJ databases">
        <authorList>
            <person name="Kim Y.S."/>
        </authorList>
    </citation>
    <scope>NUCLEOTIDE SEQUENCE [LARGE SCALE GENOMIC DNA]</scope>
    <source>
        <strain evidence="10 11">MMS17-SY077</strain>
    </source>
</reference>
<feature type="domain" description="ABC transmembrane type-1" evidence="9">
    <location>
        <begin position="99"/>
        <end position="313"/>
    </location>
</feature>
<keyword evidence="4 7" id="KW-0812">Transmembrane</keyword>
<sequence>MGPDPVASPSTARIPGMTTTAPSSQLSTTSNKPKRLSDGVFAFLLVLPGLALLLAVVVYPLITALVTAFFKQSLVLPGREFVGFQNIIDVLTGEFSRLLWQTLVFTIGTTLFPFVIGFALALALNTRIRGAKVLRGLMLIPWLVPGVVVSFLWMWIFNANYGVMNALLEGIGLIDQPQAWLAQPATAMGAVILAKTWQSFPWMMVMLLAGLQTVPRELHEAAEIDGAGTIRRFFSITVPQLKGIIGLVLLLEFIWNFQHFDIIYVLTGGGPAGSTQTFATAVYETAFHGFDLGHAGAIGLLWMVLLMALVVVYVRFSEKGEER</sequence>
<evidence type="ECO:0000256" key="3">
    <source>
        <dbReference type="ARBA" id="ARBA00022475"/>
    </source>
</evidence>
<gene>
    <name evidence="10" type="ORF">GB864_12385</name>
</gene>
<dbReference type="GO" id="GO:0055085">
    <property type="term" value="P:transmembrane transport"/>
    <property type="evidence" value="ECO:0007669"/>
    <property type="project" value="InterPro"/>
</dbReference>
<keyword evidence="3" id="KW-1003">Cell membrane</keyword>
<feature type="transmembrane region" description="Helical" evidence="7">
    <location>
        <begin position="177"/>
        <end position="197"/>
    </location>
</feature>
<dbReference type="Proteomes" id="UP000438182">
    <property type="component" value="Unassembled WGS sequence"/>
</dbReference>
<comment type="subcellular location">
    <subcellularLocation>
        <location evidence="1 7">Cell membrane</location>
        <topology evidence="1 7">Multi-pass membrane protein</topology>
    </subcellularLocation>
</comment>
<comment type="similarity">
    <text evidence="7">Belongs to the binding-protein-dependent transport system permease family.</text>
</comment>
<evidence type="ECO:0000256" key="6">
    <source>
        <dbReference type="ARBA" id="ARBA00023136"/>
    </source>
</evidence>
<feature type="compositionally biased region" description="Polar residues" evidence="8">
    <location>
        <begin position="17"/>
        <end position="31"/>
    </location>
</feature>
<dbReference type="Gene3D" id="1.10.3720.10">
    <property type="entry name" value="MetI-like"/>
    <property type="match status" value="1"/>
</dbReference>
<dbReference type="PROSITE" id="PS50928">
    <property type="entry name" value="ABC_TM1"/>
    <property type="match status" value="1"/>
</dbReference>
<dbReference type="GO" id="GO:0005886">
    <property type="term" value="C:plasma membrane"/>
    <property type="evidence" value="ECO:0007669"/>
    <property type="project" value="UniProtKB-SubCell"/>
</dbReference>
<dbReference type="AlphaFoldDB" id="A0A6I4P1D1"/>
<evidence type="ECO:0000313" key="11">
    <source>
        <dbReference type="Proteomes" id="UP000438182"/>
    </source>
</evidence>
<organism evidence="10 11">
    <name type="scientific">Agromyces seonyuensis</name>
    <dbReference type="NCBI Taxonomy" id="2662446"/>
    <lineage>
        <taxon>Bacteria</taxon>
        <taxon>Bacillati</taxon>
        <taxon>Actinomycetota</taxon>
        <taxon>Actinomycetes</taxon>
        <taxon>Micrococcales</taxon>
        <taxon>Microbacteriaceae</taxon>
        <taxon>Agromyces</taxon>
    </lineage>
</organism>
<dbReference type="SUPFAM" id="SSF161098">
    <property type="entry name" value="MetI-like"/>
    <property type="match status" value="1"/>
</dbReference>
<evidence type="ECO:0000256" key="2">
    <source>
        <dbReference type="ARBA" id="ARBA00022448"/>
    </source>
</evidence>
<evidence type="ECO:0000256" key="8">
    <source>
        <dbReference type="SAM" id="MobiDB-lite"/>
    </source>
</evidence>
<dbReference type="InterPro" id="IPR000515">
    <property type="entry name" value="MetI-like"/>
</dbReference>
<feature type="region of interest" description="Disordered" evidence="8">
    <location>
        <begin position="1"/>
        <end position="31"/>
    </location>
</feature>
<keyword evidence="11" id="KW-1185">Reference proteome</keyword>
<feature type="transmembrane region" description="Helical" evidence="7">
    <location>
        <begin position="40"/>
        <end position="70"/>
    </location>
</feature>
<proteinExistence type="inferred from homology"/>
<feature type="transmembrane region" description="Helical" evidence="7">
    <location>
        <begin position="292"/>
        <end position="314"/>
    </location>
</feature>
<feature type="transmembrane region" description="Helical" evidence="7">
    <location>
        <begin position="136"/>
        <end position="157"/>
    </location>
</feature>